<organism evidence="1 2">
    <name type="scientific">Lindgomyces ingoldianus</name>
    <dbReference type="NCBI Taxonomy" id="673940"/>
    <lineage>
        <taxon>Eukaryota</taxon>
        <taxon>Fungi</taxon>
        <taxon>Dikarya</taxon>
        <taxon>Ascomycota</taxon>
        <taxon>Pezizomycotina</taxon>
        <taxon>Dothideomycetes</taxon>
        <taxon>Pleosporomycetidae</taxon>
        <taxon>Pleosporales</taxon>
        <taxon>Lindgomycetaceae</taxon>
        <taxon>Lindgomyces</taxon>
    </lineage>
</organism>
<comment type="caution">
    <text evidence="1">The sequence shown here is derived from an EMBL/GenBank/DDBJ whole genome shotgun (WGS) entry which is preliminary data.</text>
</comment>
<dbReference type="EMBL" id="MU003508">
    <property type="protein sequence ID" value="KAF2470263.1"/>
    <property type="molecule type" value="Genomic_DNA"/>
</dbReference>
<gene>
    <name evidence="1" type="ORF">BDR25DRAFT_33051</name>
</gene>
<dbReference type="Proteomes" id="UP000799755">
    <property type="component" value="Unassembled WGS sequence"/>
</dbReference>
<protein>
    <submittedName>
        <fullName evidence="1">Uncharacterized protein</fullName>
    </submittedName>
</protein>
<reference evidence="1" key="1">
    <citation type="journal article" date="2020" name="Stud. Mycol.">
        <title>101 Dothideomycetes genomes: a test case for predicting lifestyles and emergence of pathogens.</title>
        <authorList>
            <person name="Haridas S."/>
            <person name="Albert R."/>
            <person name="Binder M."/>
            <person name="Bloem J."/>
            <person name="Labutti K."/>
            <person name="Salamov A."/>
            <person name="Andreopoulos B."/>
            <person name="Baker S."/>
            <person name="Barry K."/>
            <person name="Bills G."/>
            <person name="Bluhm B."/>
            <person name="Cannon C."/>
            <person name="Castanera R."/>
            <person name="Culley D."/>
            <person name="Daum C."/>
            <person name="Ezra D."/>
            <person name="Gonzalez J."/>
            <person name="Henrissat B."/>
            <person name="Kuo A."/>
            <person name="Liang C."/>
            <person name="Lipzen A."/>
            <person name="Lutzoni F."/>
            <person name="Magnuson J."/>
            <person name="Mondo S."/>
            <person name="Nolan M."/>
            <person name="Ohm R."/>
            <person name="Pangilinan J."/>
            <person name="Park H.-J."/>
            <person name="Ramirez L."/>
            <person name="Alfaro M."/>
            <person name="Sun H."/>
            <person name="Tritt A."/>
            <person name="Yoshinaga Y."/>
            <person name="Zwiers L.-H."/>
            <person name="Turgeon B."/>
            <person name="Goodwin S."/>
            <person name="Spatafora J."/>
            <person name="Crous P."/>
            <person name="Grigoriev I."/>
        </authorList>
    </citation>
    <scope>NUCLEOTIDE SEQUENCE</scope>
    <source>
        <strain evidence="1">ATCC 200398</strain>
    </source>
</reference>
<name>A0ACB6QTF1_9PLEO</name>
<sequence>MNEGACLGNSTLGYTFLVTCSAVSAKAAAFGLATSFNHPPPAAQTLPALTAIYALKALQKGKKAL</sequence>
<keyword evidence="2" id="KW-1185">Reference proteome</keyword>
<accession>A0ACB6QTF1</accession>
<proteinExistence type="predicted"/>
<evidence type="ECO:0000313" key="2">
    <source>
        <dbReference type="Proteomes" id="UP000799755"/>
    </source>
</evidence>
<evidence type="ECO:0000313" key="1">
    <source>
        <dbReference type="EMBL" id="KAF2470263.1"/>
    </source>
</evidence>